<dbReference type="PANTHER" id="PTHR43581">
    <property type="entry name" value="ATP/GTP PHOSPHATASE"/>
    <property type="match status" value="1"/>
</dbReference>
<evidence type="ECO:0000313" key="2">
    <source>
        <dbReference type="EMBL" id="MEA5258745.1"/>
    </source>
</evidence>
<dbReference type="Proteomes" id="UP001304671">
    <property type="component" value="Unassembled WGS sequence"/>
</dbReference>
<dbReference type="RefSeq" id="WP_323250057.1">
    <property type="nucleotide sequence ID" value="NZ_JAYFUL010000020.1"/>
</dbReference>
<feature type="domain" description="Endonuclease GajA/Old nuclease/RecF-like AAA" evidence="1">
    <location>
        <begin position="155"/>
        <end position="287"/>
    </location>
</feature>
<dbReference type="InterPro" id="IPR041685">
    <property type="entry name" value="AAA_GajA/Old/RecF-like"/>
</dbReference>
<accession>A0ABU5QPP4</accession>
<dbReference type="Pfam" id="PF13175">
    <property type="entry name" value="AAA_15"/>
    <property type="match status" value="2"/>
</dbReference>
<dbReference type="EMBL" id="JAYFUL010000020">
    <property type="protein sequence ID" value="MEA5258745.1"/>
    <property type="molecule type" value="Genomic_DNA"/>
</dbReference>
<dbReference type="Gene3D" id="3.40.50.300">
    <property type="entry name" value="P-loop containing nucleotide triphosphate hydrolases"/>
    <property type="match status" value="1"/>
</dbReference>
<protein>
    <submittedName>
        <fullName evidence="2">AAA family ATPase</fullName>
    </submittedName>
</protein>
<proteinExistence type="predicted"/>
<sequence>MLPIALKSFHIKNYRGIIDTQIDNIPDDTQWIFLTGENGFGKTSVLQALALGFTQKIDLEEEQENEATVLFSFKKNNEIIPEFSQEDINDENYFDYYSEMYGGIVMGLIDYTIGYGSTRLRISAGTSTEVTKKYDSTSSLFSNDTLLINIEERFKDWSINYAEGKAKLAKIFRELLPRLGTIQVSFDDKIKTTIVKYFEKDEEGNQYPEGLTFDQLAAGYRNIIGMIGDMIFRLSLEQDVEDYKDLEGIVLIDEFELHLHPKYQKLFVEKLTELFPKIQFIVSTHSPIPLLGAPKNSVIINVSRSKEEGIKAELLDIDFSVLTPNTILSSPIFGFQDLIPESKSNDEIVRTEDTYKEVLFHDQLDKQIDDFLTEENKQELLDLLKVK</sequence>
<name>A0ABU5QPP4_9BACT</name>
<reference evidence="2 3" key="1">
    <citation type="submission" date="2023-12" db="EMBL/GenBank/DDBJ databases">
        <title>Novel species of the genus Arcicella isolated from rivers.</title>
        <authorList>
            <person name="Lu H."/>
        </authorList>
    </citation>
    <scope>NUCLEOTIDE SEQUENCE [LARGE SCALE GENOMIC DNA]</scope>
    <source>
        <strain evidence="2 3">LMG 21963</strain>
    </source>
</reference>
<evidence type="ECO:0000259" key="1">
    <source>
        <dbReference type="Pfam" id="PF13175"/>
    </source>
</evidence>
<keyword evidence="3" id="KW-1185">Reference proteome</keyword>
<dbReference type="SUPFAM" id="SSF52540">
    <property type="entry name" value="P-loop containing nucleoside triphosphate hydrolases"/>
    <property type="match status" value="1"/>
</dbReference>
<gene>
    <name evidence="2" type="ORF">VB264_13190</name>
</gene>
<feature type="domain" description="Endonuclease GajA/Old nuclease/RecF-like AAA" evidence="1">
    <location>
        <begin position="6"/>
        <end position="116"/>
    </location>
</feature>
<organism evidence="2 3">
    <name type="scientific">Arcicella aquatica</name>
    <dbReference type="NCBI Taxonomy" id="217141"/>
    <lineage>
        <taxon>Bacteria</taxon>
        <taxon>Pseudomonadati</taxon>
        <taxon>Bacteroidota</taxon>
        <taxon>Cytophagia</taxon>
        <taxon>Cytophagales</taxon>
        <taxon>Flectobacillaceae</taxon>
        <taxon>Arcicella</taxon>
    </lineage>
</organism>
<dbReference type="InterPro" id="IPR051396">
    <property type="entry name" value="Bact_Antivir_Def_Nuclease"/>
</dbReference>
<comment type="caution">
    <text evidence="2">The sequence shown here is derived from an EMBL/GenBank/DDBJ whole genome shotgun (WGS) entry which is preliminary data.</text>
</comment>
<dbReference type="InterPro" id="IPR027417">
    <property type="entry name" value="P-loop_NTPase"/>
</dbReference>
<dbReference type="PANTHER" id="PTHR43581:SF2">
    <property type="entry name" value="EXCINUCLEASE ATPASE SUBUNIT"/>
    <property type="match status" value="1"/>
</dbReference>
<evidence type="ECO:0000313" key="3">
    <source>
        <dbReference type="Proteomes" id="UP001304671"/>
    </source>
</evidence>